<dbReference type="RefSeq" id="WP_167685197.1">
    <property type="nucleotide sequence ID" value="NZ_QHLQ01000019.1"/>
</dbReference>
<name>A0ABX0WAB0_9RHOB</name>
<dbReference type="Gene3D" id="3.90.1530.30">
    <property type="match status" value="1"/>
</dbReference>
<dbReference type="SUPFAM" id="SSF110849">
    <property type="entry name" value="ParB/Sulfiredoxin"/>
    <property type="match status" value="1"/>
</dbReference>
<comment type="caution">
    <text evidence="4">The sequence shown here is derived from an EMBL/GenBank/DDBJ whole genome shotgun (WGS) entry which is preliminary data.</text>
</comment>
<evidence type="ECO:0000256" key="1">
    <source>
        <dbReference type="SAM" id="Coils"/>
    </source>
</evidence>
<keyword evidence="5" id="KW-1185">Reference proteome</keyword>
<feature type="region of interest" description="Disordered" evidence="2">
    <location>
        <begin position="1"/>
        <end position="38"/>
    </location>
</feature>
<proteinExistence type="predicted"/>
<dbReference type="SMART" id="SM00470">
    <property type="entry name" value="ParB"/>
    <property type="match status" value="1"/>
</dbReference>
<keyword evidence="1" id="KW-0175">Coiled coil</keyword>
<dbReference type="InterPro" id="IPR036086">
    <property type="entry name" value="ParB/Sulfiredoxin_sf"/>
</dbReference>
<dbReference type="InterPro" id="IPR003115">
    <property type="entry name" value="ParB_N"/>
</dbReference>
<gene>
    <name evidence="4" type="ORF">DL239_16530</name>
</gene>
<evidence type="ECO:0000256" key="2">
    <source>
        <dbReference type="SAM" id="MobiDB-lite"/>
    </source>
</evidence>
<accession>A0ABX0WAB0</accession>
<dbReference type="Proteomes" id="UP001429564">
    <property type="component" value="Unassembled WGS sequence"/>
</dbReference>
<organism evidence="4 5">
    <name type="scientific">Parasedimentitalea denitrificans</name>
    <dbReference type="NCBI Taxonomy" id="2211118"/>
    <lineage>
        <taxon>Bacteria</taxon>
        <taxon>Pseudomonadati</taxon>
        <taxon>Pseudomonadota</taxon>
        <taxon>Alphaproteobacteria</taxon>
        <taxon>Rhodobacterales</taxon>
        <taxon>Paracoccaceae</taxon>
        <taxon>Parasedimentitalea</taxon>
    </lineage>
</organism>
<dbReference type="PANTHER" id="PTHR33375">
    <property type="entry name" value="CHROMOSOME-PARTITIONING PROTEIN PARB-RELATED"/>
    <property type="match status" value="1"/>
</dbReference>
<evidence type="ECO:0000259" key="3">
    <source>
        <dbReference type="SMART" id="SM00470"/>
    </source>
</evidence>
<feature type="coiled-coil region" evidence="1">
    <location>
        <begin position="40"/>
        <end position="67"/>
    </location>
</feature>
<dbReference type="InterPro" id="IPR050336">
    <property type="entry name" value="Chromosome_partition/occlusion"/>
</dbReference>
<dbReference type="EMBL" id="QHLQ01000019">
    <property type="protein sequence ID" value="NIZ62579.1"/>
    <property type="molecule type" value="Genomic_DNA"/>
</dbReference>
<reference evidence="4 5" key="1">
    <citation type="submission" date="2018-05" db="EMBL/GenBank/DDBJ databases">
        <authorList>
            <person name="Zhang Y.-J."/>
        </authorList>
    </citation>
    <scope>NUCLEOTIDE SEQUENCE [LARGE SCALE GENOMIC DNA]</scope>
    <source>
        <strain evidence="4 5">CY04</strain>
    </source>
</reference>
<sequence length="368" mass="40888">MSKRRVFDINFSPDPVEAPAPTVPAGTEMPEPAETRRGPMAKAISENADALRVRADAERKIRAENDRLAHEFVRLKKLGLVVDRIPLDQIKTTKLTRDRSQTRDPDLAELIESIRTLGLSNPIRVEQDGDGYQLVQGFRRLSAYRALHDETGDEMYAAIPAGLVAQGETLQGLYRRMVDENLVRRDISFAEMAQLALSYVQDNATEATTLDQAISILYASTGRQKRSYVRHFAELLEWIGADLKFPEAIPRALGLDLKKRLSEAPAHQVALRENLQIALPQTAEDELAILRAALDKPSSRSTKPAPRVDSAKTTLRCTVPAGTVRCLARNGRIEMAMAKDFSTIDQRRLEGAIAAFFEALDSQAEDDS</sequence>
<evidence type="ECO:0000313" key="5">
    <source>
        <dbReference type="Proteomes" id="UP001429564"/>
    </source>
</evidence>
<dbReference type="PANTHER" id="PTHR33375:SF1">
    <property type="entry name" value="CHROMOSOME-PARTITIONING PROTEIN PARB-RELATED"/>
    <property type="match status" value="1"/>
</dbReference>
<protein>
    <submittedName>
        <fullName evidence="4">Replication protein</fullName>
    </submittedName>
</protein>
<evidence type="ECO:0000313" key="4">
    <source>
        <dbReference type="EMBL" id="NIZ62579.1"/>
    </source>
</evidence>
<feature type="domain" description="ParB-like N-terminal" evidence="3">
    <location>
        <begin position="83"/>
        <end position="182"/>
    </location>
</feature>
<dbReference type="Pfam" id="PF02195">
    <property type="entry name" value="ParB_N"/>
    <property type="match status" value="1"/>
</dbReference>